<feature type="non-terminal residue" evidence="2">
    <location>
        <position position="65"/>
    </location>
</feature>
<gene>
    <name evidence="2" type="ORF">ACFQE1_07160</name>
</gene>
<dbReference type="AlphaFoldDB" id="A0ABD5RXH3"/>
<dbReference type="Proteomes" id="UP001596328">
    <property type="component" value="Unassembled WGS sequence"/>
</dbReference>
<dbReference type="SUPFAM" id="SSF143437">
    <property type="entry name" value="THUMP domain-like"/>
    <property type="match status" value="1"/>
</dbReference>
<accession>A0ABD5RXH3</accession>
<name>A0ABD5RXH3_9EURY</name>
<reference evidence="2 3" key="1">
    <citation type="journal article" date="2019" name="Int. J. Syst. Evol. Microbiol.">
        <title>The Global Catalogue of Microorganisms (GCM) 10K type strain sequencing project: providing services to taxonomists for standard genome sequencing and annotation.</title>
        <authorList>
            <consortium name="The Broad Institute Genomics Platform"/>
            <consortium name="The Broad Institute Genome Sequencing Center for Infectious Disease"/>
            <person name="Wu L."/>
            <person name="Ma J."/>
        </authorList>
    </citation>
    <scope>NUCLEOTIDE SEQUENCE [LARGE SCALE GENOMIC DNA]</scope>
    <source>
        <strain evidence="2 3">NBRC 111368</strain>
    </source>
</reference>
<evidence type="ECO:0000313" key="3">
    <source>
        <dbReference type="Proteomes" id="UP001596328"/>
    </source>
</evidence>
<evidence type="ECO:0000259" key="1">
    <source>
        <dbReference type="Pfam" id="PF22025"/>
    </source>
</evidence>
<proteinExistence type="predicted"/>
<organism evidence="2 3">
    <name type="scientific">Halobium palmae</name>
    <dbReference type="NCBI Taxonomy" id="1776492"/>
    <lineage>
        <taxon>Archaea</taxon>
        <taxon>Methanobacteriati</taxon>
        <taxon>Methanobacteriota</taxon>
        <taxon>Stenosarchaea group</taxon>
        <taxon>Halobacteria</taxon>
        <taxon>Halobacteriales</taxon>
        <taxon>Haloferacaceae</taxon>
        <taxon>Halobium</taxon>
    </lineage>
</organism>
<feature type="domain" description="ThiI ferredoxin-like" evidence="1">
    <location>
        <begin position="7"/>
        <end position="61"/>
    </location>
</feature>
<dbReference type="EMBL" id="JBHSWU010000110">
    <property type="protein sequence ID" value="MFC6724155.1"/>
    <property type="molecule type" value="Genomic_DNA"/>
</dbReference>
<sequence>MHRADAVLVRYGEIGVKSSKVRTDMERRLRENLAAMLDARDVDGTVVRSWSRLRIDTESADAVAE</sequence>
<evidence type="ECO:0000313" key="2">
    <source>
        <dbReference type="EMBL" id="MFC6724155.1"/>
    </source>
</evidence>
<dbReference type="InterPro" id="IPR054173">
    <property type="entry name" value="ThiI_fer"/>
</dbReference>
<keyword evidence="3" id="KW-1185">Reference proteome</keyword>
<comment type="caution">
    <text evidence="2">The sequence shown here is derived from an EMBL/GenBank/DDBJ whole genome shotgun (WGS) entry which is preliminary data.</text>
</comment>
<dbReference type="Pfam" id="PF22025">
    <property type="entry name" value="ThiI_fer"/>
    <property type="match status" value="1"/>
</dbReference>
<protein>
    <submittedName>
        <fullName evidence="2">tRNA 4-thiouridine(8) synthase ThiI</fullName>
    </submittedName>
</protein>
<dbReference type="Gene3D" id="3.30.70.1510">
    <property type="entry name" value="THUMP domain-like"/>
    <property type="match status" value="1"/>
</dbReference>